<feature type="transmembrane region" description="Helical" evidence="8">
    <location>
        <begin position="99"/>
        <end position="117"/>
    </location>
</feature>
<dbReference type="InterPro" id="IPR002781">
    <property type="entry name" value="TM_pro_TauE-like"/>
</dbReference>
<dbReference type="PANTHER" id="PTHR30269:SF0">
    <property type="entry name" value="MEMBRANE TRANSPORTER PROTEIN YFCA-RELATED"/>
    <property type="match status" value="1"/>
</dbReference>
<dbReference type="GO" id="GO:0005886">
    <property type="term" value="C:plasma membrane"/>
    <property type="evidence" value="ECO:0007669"/>
    <property type="project" value="UniProtKB-SubCell"/>
</dbReference>
<protein>
    <recommendedName>
        <fullName evidence="8">Probable membrane transporter protein</fullName>
    </recommendedName>
</protein>
<keyword evidence="5 8" id="KW-0812">Transmembrane</keyword>
<dbReference type="Proteomes" id="UP000532194">
    <property type="component" value="Unassembled WGS sequence"/>
</dbReference>
<dbReference type="Pfam" id="PF01925">
    <property type="entry name" value="TauE"/>
    <property type="match status" value="1"/>
</dbReference>
<evidence type="ECO:0000256" key="7">
    <source>
        <dbReference type="ARBA" id="ARBA00023136"/>
    </source>
</evidence>
<evidence type="ECO:0000313" key="10">
    <source>
        <dbReference type="Proteomes" id="UP000532194"/>
    </source>
</evidence>
<organism evidence="9 10">
    <name type="scientific">Bifidobacterium oedipodis</name>
    <dbReference type="NCBI Taxonomy" id="2675322"/>
    <lineage>
        <taxon>Bacteria</taxon>
        <taxon>Bacillati</taxon>
        <taxon>Actinomycetota</taxon>
        <taxon>Actinomycetes</taxon>
        <taxon>Bifidobacteriales</taxon>
        <taxon>Bifidobacteriaceae</taxon>
        <taxon>Bifidobacterium</taxon>
    </lineage>
</organism>
<evidence type="ECO:0000256" key="8">
    <source>
        <dbReference type="RuleBase" id="RU363041"/>
    </source>
</evidence>
<keyword evidence="7 8" id="KW-0472">Membrane</keyword>
<feature type="transmembrane region" description="Helical" evidence="8">
    <location>
        <begin position="35"/>
        <end position="61"/>
    </location>
</feature>
<keyword evidence="10" id="KW-1185">Reference proteome</keyword>
<comment type="subcellular location">
    <subcellularLocation>
        <location evidence="1 8">Cell membrane</location>
        <topology evidence="1 8">Multi-pass membrane protein</topology>
    </subcellularLocation>
</comment>
<feature type="transmembrane region" description="Helical" evidence="8">
    <location>
        <begin position="195"/>
        <end position="225"/>
    </location>
</feature>
<gene>
    <name evidence="9" type="ORF">G1C95_2083</name>
</gene>
<evidence type="ECO:0000256" key="6">
    <source>
        <dbReference type="ARBA" id="ARBA00022989"/>
    </source>
</evidence>
<proteinExistence type="inferred from homology"/>
<evidence type="ECO:0000256" key="2">
    <source>
        <dbReference type="ARBA" id="ARBA00009142"/>
    </source>
</evidence>
<dbReference type="AlphaFoldDB" id="A0A7Y0ER45"/>
<comment type="caution">
    <text evidence="9">The sequence shown here is derived from an EMBL/GenBank/DDBJ whole genome shotgun (WGS) entry which is preliminary data.</text>
</comment>
<accession>A0A7Y0ER45</accession>
<dbReference type="RefSeq" id="WP_169172909.1">
    <property type="nucleotide sequence ID" value="NZ_JAAIII010000007.1"/>
</dbReference>
<dbReference type="PANTHER" id="PTHR30269">
    <property type="entry name" value="TRANSMEMBRANE PROTEIN YFCA"/>
    <property type="match status" value="1"/>
</dbReference>
<reference evidence="9 10" key="1">
    <citation type="submission" date="2020-02" db="EMBL/GenBank/DDBJ databases">
        <title>Characterization of phylogenetic diversity of novel bifidobacterial species isolated in Czech ZOOs.</title>
        <authorList>
            <person name="Lugli G.A."/>
            <person name="Vera N.B."/>
            <person name="Ventura M."/>
        </authorList>
    </citation>
    <scope>NUCLEOTIDE SEQUENCE [LARGE SCALE GENOMIC DNA]</scope>
    <source>
        <strain evidence="9 10">DSM 109957</strain>
    </source>
</reference>
<dbReference type="InterPro" id="IPR052017">
    <property type="entry name" value="TSUP"/>
</dbReference>
<dbReference type="EMBL" id="JAAIII010000007">
    <property type="protein sequence ID" value="NMM94895.1"/>
    <property type="molecule type" value="Genomic_DNA"/>
</dbReference>
<evidence type="ECO:0000313" key="9">
    <source>
        <dbReference type="EMBL" id="NMM94895.1"/>
    </source>
</evidence>
<keyword evidence="6 8" id="KW-1133">Transmembrane helix</keyword>
<sequence>MSISQLLFLFVAGIGAGFVGYSVGLASLISYPATLAVGIASVTSSATNTVGNVGATIGGCIGALPELRQCKKLAVLYACFGLVGGVVGAWMLLQLPAQLFSYAVPWLIAFSALLILYRPKNAHDGGGSESAANAASWAAGTRKPLLAGMAVTCVYSGYFGAGSGTCALALLSVGGVGPFAQINALKTVGVGMGNISATVVFALTGAIVWPASLALMAGSMIGGWLAPAVVRRVPDRIMRAIACAAGLILAVTLGVQTYL</sequence>
<comment type="similarity">
    <text evidence="2 8">Belongs to the 4-toluene sulfonate uptake permease (TSUP) (TC 2.A.102) family.</text>
</comment>
<evidence type="ECO:0000256" key="5">
    <source>
        <dbReference type="ARBA" id="ARBA00022692"/>
    </source>
</evidence>
<evidence type="ECO:0000256" key="1">
    <source>
        <dbReference type="ARBA" id="ARBA00004651"/>
    </source>
</evidence>
<name>A0A7Y0ER45_9BIFI</name>
<feature type="transmembrane region" description="Helical" evidence="8">
    <location>
        <begin position="73"/>
        <end position="93"/>
    </location>
</feature>
<evidence type="ECO:0000256" key="4">
    <source>
        <dbReference type="ARBA" id="ARBA00022475"/>
    </source>
</evidence>
<evidence type="ECO:0000256" key="3">
    <source>
        <dbReference type="ARBA" id="ARBA00022448"/>
    </source>
</evidence>
<keyword evidence="4 8" id="KW-1003">Cell membrane</keyword>
<feature type="transmembrane region" description="Helical" evidence="8">
    <location>
        <begin position="237"/>
        <end position="258"/>
    </location>
</feature>
<feature type="transmembrane region" description="Helical" evidence="8">
    <location>
        <begin position="145"/>
        <end position="175"/>
    </location>
</feature>
<feature type="transmembrane region" description="Helical" evidence="8">
    <location>
        <begin position="7"/>
        <end position="29"/>
    </location>
</feature>
<keyword evidence="3" id="KW-0813">Transport</keyword>